<proteinExistence type="predicted"/>
<accession>A0A7C4AQQ8</accession>
<comment type="caution">
    <text evidence="1">The sequence shown here is derived from an EMBL/GenBank/DDBJ whole genome shotgun (WGS) entry which is preliminary data.</text>
</comment>
<reference evidence="1" key="1">
    <citation type="journal article" date="2020" name="mSystems">
        <title>Genome- and Community-Level Interaction Insights into Carbon Utilization and Element Cycling Functions of Hydrothermarchaeota in Hydrothermal Sediment.</title>
        <authorList>
            <person name="Zhou Z."/>
            <person name="Liu Y."/>
            <person name="Xu W."/>
            <person name="Pan J."/>
            <person name="Luo Z.H."/>
            <person name="Li M."/>
        </authorList>
    </citation>
    <scope>NUCLEOTIDE SEQUENCE [LARGE SCALE GENOMIC DNA]</scope>
    <source>
        <strain evidence="1">SpSt-769</strain>
    </source>
</reference>
<sequence>MGITPIIRDDNGVPLPGRGSEIVTRRYTNVGQTPIDAAFSVDVKEVIIHIEGANVVAEIVGAVPGSEAVHWTADGVTLPPIRVAMQAHKTIVSIAVPSGSRNVSVLAWR</sequence>
<dbReference type="EMBL" id="DTGT01000075">
    <property type="protein sequence ID" value="HGH60119.1"/>
    <property type="molecule type" value="Genomic_DNA"/>
</dbReference>
<protein>
    <submittedName>
        <fullName evidence="1">Uncharacterized protein</fullName>
    </submittedName>
</protein>
<evidence type="ECO:0000313" key="1">
    <source>
        <dbReference type="EMBL" id="HGH60119.1"/>
    </source>
</evidence>
<name>A0A7C4AQQ8_9BACT</name>
<dbReference type="AlphaFoldDB" id="A0A7C4AQQ8"/>
<organism evidence="1">
    <name type="scientific">Desulfomonile tiedjei</name>
    <dbReference type="NCBI Taxonomy" id="2358"/>
    <lineage>
        <taxon>Bacteria</taxon>
        <taxon>Pseudomonadati</taxon>
        <taxon>Thermodesulfobacteriota</taxon>
        <taxon>Desulfomonilia</taxon>
        <taxon>Desulfomonilales</taxon>
        <taxon>Desulfomonilaceae</taxon>
        <taxon>Desulfomonile</taxon>
    </lineage>
</organism>
<gene>
    <name evidence="1" type="ORF">ENV54_02335</name>
</gene>